<dbReference type="InterPro" id="IPR016059">
    <property type="entry name" value="DNA_ligase_ATP-dep_CS"/>
</dbReference>
<keyword evidence="7" id="KW-1185">Reference proteome</keyword>
<evidence type="ECO:0000259" key="5">
    <source>
        <dbReference type="PROSITE" id="PS50160"/>
    </source>
</evidence>
<dbReference type="GO" id="GO:0006310">
    <property type="term" value="P:DNA recombination"/>
    <property type="evidence" value="ECO:0007669"/>
    <property type="project" value="InterPro"/>
</dbReference>
<organism evidence="6 7">
    <name type="scientific">Pedococcus bigeumensis</name>
    <dbReference type="NCBI Taxonomy" id="433644"/>
    <lineage>
        <taxon>Bacteria</taxon>
        <taxon>Bacillati</taxon>
        <taxon>Actinomycetota</taxon>
        <taxon>Actinomycetes</taxon>
        <taxon>Micrococcales</taxon>
        <taxon>Intrasporangiaceae</taxon>
        <taxon>Pedococcus</taxon>
    </lineage>
</organism>
<accession>A0A502CSS9</accession>
<dbReference type="CDD" id="cd07971">
    <property type="entry name" value="OBF_DNA_ligase_LigD"/>
    <property type="match status" value="1"/>
</dbReference>
<sequence>MRPMLASPATFIPVGDDWIHEVKWDGMRVLADVRDGVLTLTSRIGNDVTVSFPELLPLADSYDDMLLDGEVVALDGGRPSFGALADRMHVRDRRKAERLATVRPVTLMIFDLLRLYGSDLTTQPLSARRELLERLDLSGRHWQVPPVYEDGKELFAATLEQGLEGVVSKRLSAPYLAGRRSTDWLKSPHRATLSAVVCGWRPEKTNDSGRLGAVLLGVPDGNGGWRFAGRMGSGIAGRAAVQLAEALAPHTRAHSPFSDAVPRIDSVGATWVDPVVVVEARTLEVTRDGRLRQPAYLGIRTDLTPDDLQEADGA</sequence>
<dbReference type="InterPro" id="IPR050191">
    <property type="entry name" value="ATP-dep_DNA_ligase"/>
</dbReference>
<protein>
    <recommendedName>
        <fullName evidence="2">DNA ligase (ATP)</fullName>
        <ecNumber evidence="2">6.5.1.1</ecNumber>
    </recommendedName>
</protein>
<evidence type="ECO:0000256" key="2">
    <source>
        <dbReference type="ARBA" id="ARBA00012727"/>
    </source>
</evidence>
<dbReference type="InterPro" id="IPR012310">
    <property type="entry name" value="DNA_ligase_ATP-dep_cent"/>
</dbReference>
<evidence type="ECO:0000313" key="7">
    <source>
        <dbReference type="Proteomes" id="UP000317722"/>
    </source>
</evidence>
<dbReference type="GO" id="GO:0006281">
    <property type="term" value="P:DNA repair"/>
    <property type="evidence" value="ECO:0007669"/>
    <property type="project" value="InterPro"/>
</dbReference>
<dbReference type="PROSITE" id="PS50160">
    <property type="entry name" value="DNA_LIGASE_A3"/>
    <property type="match status" value="1"/>
</dbReference>
<dbReference type="Gene3D" id="3.30.1490.70">
    <property type="match status" value="1"/>
</dbReference>
<gene>
    <name evidence="6" type="ORF">EAH86_14955</name>
</gene>
<dbReference type="EMBL" id="RCZM01000005">
    <property type="protein sequence ID" value="TPG14856.1"/>
    <property type="molecule type" value="Genomic_DNA"/>
</dbReference>
<evidence type="ECO:0000313" key="6">
    <source>
        <dbReference type="EMBL" id="TPG14856.1"/>
    </source>
</evidence>
<dbReference type="GO" id="GO:0003910">
    <property type="term" value="F:DNA ligase (ATP) activity"/>
    <property type="evidence" value="ECO:0007669"/>
    <property type="project" value="UniProtKB-EC"/>
</dbReference>
<dbReference type="Pfam" id="PF04679">
    <property type="entry name" value="DNA_ligase_A_C"/>
    <property type="match status" value="1"/>
</dbReference>
<reference evidence="6 7" key="1">
    <citation type="journal article" date="2019" name="Environ. Microbiol.">
        <title>Species interactions and distinct microbial communities in high Arctic permafrost affected cryosols are associated with the CH4 and CO2 gas fluxes.</title>
        <authorList>
            <person name="Altshuler I."/>
            <person name="Hamel J."/>
            <person name="Turney S."/>
            <person name="Magnuson E."/>
            <person name="Levesque R."/>
            <person name="Greer C."/>
            <person name="Whyte L.G."/>
        </authorList>
    </citation>
    <scope>NUCLEOTIDE SEQUENCE [LARGE SCALE GENOMIC DNA]</scope>
    <source>
        <strain evidence="6 7">S9.3A</strain>
    </source>
</reference>
<dbReference type="PANTHER" id="PTHR45674">
    <property type="entry name" value="DNA LIGASE 1/3 FAMILY MEMBER"/>
    <property type="match status" value="1"/>
</dbReference>
<evidence type="ECO:0000256" key="1">
    <source>
        <dbReference type="ARBA" id="ARBA00007572"/>
    </source>
</evidence>
<dbReference type="EC" id="6.5.1.1" evidence="2"/>
<dbReference type="PANTHER" id="PTHR45674:SF4">
    <property type="entry name" value="DNA LIGASE 1"/>
    <property type="match status" value="1"/>
</dbReference>
<evidence type="ECO:0000256" key="3">
    <source>
        <dbReference type="ARBA" id="ARBA00022598"/>
    </source>
</evidence>
<feature type="domain" description="ATP-dependent DNA ligase family profile" evidence="5">
    <location>
        <begin position="105"/>
        <end position="186"/>
    </location>
</feature>
<dbReference type="CDD" id="cd07906">
    <property type="entry name" value="Adenylation_DNA_ligase_LigD_LigC"/>
    <property type="match status" value="1"/>
</dbReference>
<dbReference type="Proteomes" id="UP000317722">
    <property type="component" value="Unassembled WGS sequence"/>
</dbReference>
<proteinExistence type="inferred from homology"/>
<name>A0A502CSS9_9MICO</name>
<keyword evidence="3 6" id="KW-0436">Ligase</keyword>
<comment type="similarity">
    <text evidence="1">Belongs to the ATP-dependent DNA ligase family.</text>
</comment>
<comment type="catalytic activity">
    <reaction evidence="4">
        <text>ATP + (deoxyribonucleotide)n-3'-hydroxyl + 5'-phospho-(deoxyribonucleotide)m = (deoxyribonucleotide)n+m + AMP + diphosphate.</text>
        <dbReference type="EC" id="6.5.1.1"/>
    </reaction>
</comment>
<dbReference type="Pfam" id="PF01068">
    <property type="entry name" value="DNA_ligase_A_M"/>
    <property type="match status" value="1"/>
</dbReference>
<comment type="caution">
    <text evidence="6">The sequence shown here is derived from an EMBL/GenBank/DDBJ whole genome shotgun (WGS) entry which is preliminary data.</text>
</comment>
<dbReference type="NCBIfam" id="TIGR02779">
    <property type="entry name" value="NHEJ_ligase_lig"/>
    <property type="match status" value="1"/>
</dbReference>
<dbReference type="Gene3D" id="3.30.470.30">
    <property type="entry name" value="DNA ligase/mRNA capping enzyme"/>
    <property type="match status" value="1"/>
</dbReference>
<dbReference type="PROSITE" id="PS00697">
    <property type="entry name" value="DNA_LIGASE_A1"/>
    <property type="match status" value="1"/>
</dbReference>
<dbReference type="SUPFAM" id="SSF56091">
    <property type="entry name" value="DNA ligase/mRNA capping enzyme, catalytic domain"/>
    <property type="match status" value="1"/>
</dbReference>
<dbReference type="RefSeq" id="WP_140742148.1">
    <property type="nucleotide sequence ID" value="NZ_RCZM01000005.1"/>
</dbReference>
<evidence type="ECO:0000256" key="4">
    <source>
        <dbReference type="ARBA" id="ARBA00034003"/>
    </source>
</evidence>
<dbReference type="GO" id="GO:0005524">
    <property type="term" value="F:ATP binding"/>
    <property type="evidence" value="ECO:0007669"/>
    <property type="project" value="InterPro"/>
</dbReference>
<dbReference type="OrthoDB" id="9802472at2"/>
<dbReference type="InterPro" id="IPR014146">
    <property type="entry name" value="LigD_ligase_dom"/>
</dbReference>
<dbReference type="SUPFAM" id="SSF50249">
    <property type="entry name" value="Nucleic acid-binding proteins"/>
    <property type="match status" value="1"/>
</dbReference>
<dbReference type="AlphaFoldDB" id="A0A502CSS9"/>
<dbReference type="Gene3D" id="2.40.50.140">
    <property type="entry name" value="Nucleic acid-binding proteins"/>
    <property type="match status" value="1"/>
</dbReference>
<dbReference type="InterPro" id="IPR012309">
    <property type="entry name" value="DNA_ligase_ATP-dep_C"/>
</dbReference>
<dbReference type="InterPro" id="IPR012340">
    <property type="entry name" value="NA-bd_OB-fold"/>
</dbReference>